<dbReference type="InterPro" id="IPR032567">
    <property type="entry name" value="RTL1-rel"/>
</dbReference>
<dbReference type="EMBL" id="ADAS02001675">
    <property type="protein sequence ID" value="OAV86108.1"/>
    <property type="molecule type" value="Genomic_DNA"/>
</dbReference>
<keyword evidence="5" id="KW-1185">Reference proteome</keyword>
<evidence type="ECO:0000313" key="4">
    <source>
        <dbReference type="EnsemblFungi" id="PTTG_30078-t43_1-p1"/>
    </source>
</evidence>
<dbReference type="VEuPathDB" id="FungiDB:PTTG_30078"/>
<feature type="compositionally biased region" description="Low complexity" evidence="1">
    <location>
        <begin position="47"/>
        <end position="58"/>
    </location>
</feature>
<sequence length="197" mass="21510">MDAAALQAQLANLMAVVNEEQELRRQAEAARVAAKAARQQAEEAHRQALAQDPAQAPAPAAPPGGGQPPNRGPKIGVPDKFDGTRGMKAEVYTSQVSLYIAANPTAFPDDRTKVVFALSYLTGQASSWAQPKMFKACNTSPDAPAVVYQEFTKAFEAMYYDTEKKTTAERAIRQLKQTKSVSEYTHQFTIHTHNTGW</sequence>
<dbReference type="EnsemblFungi" id="PTTG_30078-t43_1">
    <property type="protein sequence ID" value="PTTG_30078-t43_1-p1"/>
    <property type="gene ID" value="PTTG_30078"/>
</dbReference>
<dbReference type="Pfam" id="PF03732">
    <property type="entry name" value="Retrotrans_gag"/>
    <property type="match status" value="1"/>
</dbReference>
<dbReference type="PANTHER" id="PTHR15503:SF22">
    <property type="entry name" value="TRANSPOSON TY3-I GAG POLYPROTEIN"/>
    <property type="match status" value="1"/>
</dbReference>
<feature type="region of interest" description="Disordered" evidence="1">
    <location>
        <begin position="34"/>
        <end position="82"/>
    </location>
</feature>
<reference evidence="3" key="2">
    <citation type="submission" date="2016-05" db="EMBL/GenBank/DDBJ databases">
        <title>Comparative analysis highlights variable genome content of wheat rusts and divergence of the mating loci.</title>
        <authorList>
            <person name="Cuomo C.A."/>
            <person name="Bakkeren G."/>
            <person name="Szabo L."/>
            <person name="Khalil H."/>
            <person name="Joly D."/>
            <person name="Goldberg J."/>
            <person name="Young S."/>
            <person name="Zeng Q."/>
            <person name="Fellers J."/>
        </authorList>
    </citation>
    <scope>NUCLEOTIDE SEQUENCE [LARGE SCALE GENOMIC DNA]</scope>
    <source>
        <strain evidence="3">1-1 BBBD Race 1</strain>
    </source>
</reference>
<evidence type="ECO:0000313" key="5">
    <source>
        <dbReference type="Proteomes" id="UP000005240"/>
    </source>
</evidence>
<dbReference type="InterPro" id="IPR005162">
    <property type="entry name" value="Retrotrans_gag_dom"/>
</dbReference>
<reference evidence="4" key="4">
    <citation type="submission" date="2025-05" db="UniProtKB">
        <authorList>
            <consortium name="EnsemblFungi"/>
        </authorList>
    </citation>
    <scope>IDENTIFICATION</scope>
    <source>
        <strain evidence="4">isolate 1-1 / race 1 (BBBD)</strain>
    </source>
</reference>
<organism evidence="3">
    <name type="scientific">Puccinia triticina (isolate 1-1 / race 1 (BBBD))</name>
    <name type="common">Brown leaf rust fungus</name>
    <dbReference type="NCBI Taxonomy" id="630390"/>
    <lineage>
        <taxon>Eukaryota</taxon>
        <taxon>Fungi</taxon>
        <taxon>Dikarya</taxon>
        <taxon>Basidiomycota</taxon>
        <taxon>Pucciniomycotina</taxon>
        <taxon>Pucciniomycetes</taxon>
        <taxon>Pucciniales</taxon>
        <taxon>Pucciniaceae</taxon>
        <taxon>Puccinia</taxon>
    </lineage>
</organism>
<feature type="non-terminal residue" evidence="3">
    <location>
        <position position="197"/>
    </location>
</feature>
<name>A0A180G0L3_PUCT1</name>
<dbReference type="OrthoDB" id="3033280at2759"/>
<dbReference type="PANTHER" id="PTHR15503">
    <property type="entry name" value="LDOC1 RELATED"/>
    <property type="match status" value="1"/>
</dbReference>
<feature type="domain" description="Retrotransposon gag" evidence="2">
    <location>
        <begin position="116"/>
        <end position="192"/>
    </location>
</feature>
<dbReference type="AlphaFoldDB" id="A0A180G0L3"/>
<reference evidence="3" key="1">
    <citation type="submission" date="2009-11" db="EMBL/GenBank/DDBJ databases">
        <authorList>
            <consortium name="The Broad Institute Genome Sequencing Platform"/>
            <person name="Ward D."/>
            <person name="Feldgarden M."/>
            <person name="Earl A."/>
            <person name="Young S.K."/>
            <person name="Zeng Q."/>
            <person name="Koehrsen M."/>
            <person name="Alvarado L."/>
            <person name="Berlin A."/>
            <person name="Bochicchio J."/>
            <person name="Borenstein D."/>
            <person name="Chapman S.B."/>
            <person name="Chen Z."/>
            <person name="Engels R."/>
            <person name="Freedman E."/>
            <person name="Gellesch M."/>
            <person name="Goldberg J."/>
            <person name="Griggs A."/>
            <person name="Gujja S."/>
            <person name="Heilman E."/>
            <person name="Heiman D."/>
            <person name="Hepburn T."/>
            <person name="Howarth C."/>
            <person name="Jen D."/>
            <person name="Larson L."/>
            <person name="Lewis B."/>
            <person name="Mehta T."/>
            <person name="Park D."/>
            <person name="Pearson M."/>
            <person name="Roberts A."/>
            <person name="Saif S."/>
            <person name="Shea T."/>
            <person name="Shenoy N."/>
            <person name="Sisk P."/>
            <person name="Stolte C."/>
            <person name="Sykes S."/>
            <person name="Thomson T."/>
            <person name="Walk T."/>
            <person name="White J."/>
            <person name="Yandava C."/>
            <person name="Izard J."/>
            <person name="Baranova O.V."/>
            <person name="Blanton J.M."/>
            <person name="Tanner A.C."/>
            <person name="Dewhirst F.E."/>
            <person name="Haas B."/>
            <person name="Nusbaum C."/>
            <person name="Birren B."/>
        </authorList>
    </citation>
    <scope>NUCLEOTIDE SEQUENCE [LARGE SCALE GENOMIC DNA]</scope>
    <source>
        <strain evidence="3">1-1 BBBD Race 1</strain>
    </source>
</reference>
<proteinExistence type="predicted"/>
<protein>
    <submittedName>
        <fullName evidence="4">Retrotrans_gag domain-containing protein</fullName>
    </submittedName>
</protein>
<reference evidence="4 5" key="3">
    <citation type="journal article" date="2017" name="G3 (Bethesda)">
        <title>Comparative analysis highlights variable genome content of wheat rusts and divergence of the mating loci.</title>
        <authorList>
            <person name="Cuomo C.A."/>
            <person name="Bakkeren G."/>
            <person name="Khalil H.B."/>
            <person name="Panwar V."/>
            <person name="Joly D."/>
            <person name="Linning R."/>
            <person name="Sakthikumar S."/>
            <person name="Song X."/>
            <person name="Adiconis X."/>
            <person name="Fan L."/>
            <person name="Goldberg J.M."/>
            <person name="Levin J.Z."/>
            <person name="Young S."/>
            <person name="Zeng Q."/>
            <person name="Anikster Y."/>
            <person name="Bruce M."/>
            <person name="Wang M."/>
            <person name="Yin C."/>
            <person name="McCallum B."/>
            <person name="Szabo L.J."/>
            <person name="Hulbert S."/>
            <person name="Chen X."/>
            <person name="Fellers J.P."/>
        </authorList>
    </citation>
    <scope>NUCLEOTIDE SEQUENCE</scope>
    <source>
        <strain evidence="4">isolate 1-1 / race 1 (BBBD)</strain>
        <strain evidence="5">Isolate 1-1 / race 1 (BBBD)</strain>
    </source>
</reference>
<accession>A0A180G0L3</accession>
<evidence type="ECO:0000256" key="1">
    <source>
        <dbReference type="SAM" id="MobiDB-lite"/>
    </source>
</evidence>
<gene>
    <name evidence="3" type="ORF">PTTG_30078</name>
</gene>
<dbReference type="Proteomes" id="UP000005240">
    <property type="component" value="Unassembled WGS sequence"/>
</dbReference>
<evidence type="ECO:0000313" key="3">
    <source>
        <dbReference type="EMBL" id="OAV86108.1"/>
    </source>
</evidence>
<evidence type="ECO:0000259" key="2">
    <source>
        <dbReference type="Pfam" id="PF03732"/>
    </source>
</evidence>